<dbReference type="AlphaFoldDB" id="X1FJW2"/>
<gene>
    <name evidence="1" type="ORF">S03H2_19869</name>
</gene>
<name>X1FJW2_9ZZZZ</name>
<dbReference type="EMBL" id="BARU01010418">
    <property type="protein sequence ID" value="GAH32820.1"/>
    <property type="molecule type" value="Genomic_DNA"/>
</dbReference>
<comment type="caution">
    <text evidence="1">The sequence shown here is derived from an EMBL/GenBank/DDBJ whole genome shotgun (WGS) entry which is preliminary data.</text>
</comment>
<protein>
    <submittedName>
        <fullName evidence="1">Uncharacterized protein</fullName>
    </submittedName>
</protein>
<evidence type="ECO:0000313" key="1">
    <source>
        <dbReference type="EMBL" id="GAH32820.1"/>
    </source>
</evidence>
<feature type="non-terminal residue" evidence="1">
    <location>
        <position position="33"/>
    </location>
</feature>
<sequence length="33" mass="3862">MEVLKRRDSAYDVLKQDCLEKDELISGLKHELS</sequence>
<proteinExistence type="predicted"/>
<organism evidence="1">
    <name type="scientific">marine sediment metagenome</name>
    <dbReference type="NCBI Taxonomy" id="412755"/>
    <lineage>
        <taxon>unclassified sequences</taxon>
        <taxon>metagenomes</taxon>
        <taxon>ecological metagenomes</taxon>
    </lineage>
</organism>
<accession>X1FJW2</accession>
<reference evidence="1" key="1">
    <citation type="journal article" date="2014" name="Front. Microbiol.">
        <title>High frequency of phylogenetically diverse reductive dehalogenase-homologous genes in deep subseafloor sedimentary metagenomes.</title>
        <authorList>
            <person name="Kawai M."/>
            <person name="Futagami T."/>
            <person name="Toyoda A."/>
            <person name="Takaki Y."/>
            <person name="Nishi S."/>
            <person name="Hori S."/>
            <person name="Arai W."/>
            <person name="Tsubouchi T."/>
            <person name="Morono Y."/>
            <person name="Uchiyama I."/>
            <person name="Ito T."/>
            <person name="Fujiyama A."/>
            <person name="Inagaki F."/>
            <person name="Takami H."/>
        </authorList>
    </citation>
    <scope>NUCLEOTIDE SEQUENCE</scope>
    <source>
        <strain evidence="1">Expedition CK06-06</strain>
    </source>
</reference>